<feature type="transmembrane region" description="Helical" evidence="1">
    <location>
        <begin position="58"/>
        <end position="75"/>
    </location>
</feature>
<dbReference type="OrthoDB" id="709628at2"/>
<feature type="transmembrane region" description="Helical" evidence="1">
    <location>
        <begin position="32"/>
        <end position="52"/>
    </location>
</feature>
<comment type="caution">
    <text evidence="2">The sequence shown here is derived from an EMBL/GenBank/DDBJ whole genome shotgun (WGS) entry which is preliminary data.</text>
</comment>
<keyword evidence="3" id="KW-1185">Reference proteome</keyword>
<organism evidence="2 3">
    <name type="scientific">Sphingobacterium paludis</name>
    <dbReference type="NCBI Taxonomy" id="1476465"/>
    <lineage>
        <taxon>Bacteria</taxon>
        <taxon>Pseudomonadati</taxon>
        <taxon>Bacteroidota</taxon>
        <taxon>Sphingobacteriia</taxon>
        <taxon>Sphingobacteriales</taxon>
        <taxon>Sphingobacteriaceae</taxon>
        <taxon>Sphingobacterium</taxon>
    </lineage>
</organism>
<name>A0A4R7D2N6_9SPHI</name>
<keyword evidence="1" id="KW-1133">Transmembrane helix</keyword>
<evidence type="ECO:0000313" key="2">
    <source>
        <dbReference type="EMBL" id="TDS13844.1"/>
    </source>
</evidence>
<proteinExistence type="predicted"/>
<keyword evidence="1" id="KW-0812">Transmembrane</keyword>
<accession>A0A4R7D2N6</accession>
<dbReference type="EMBL" id="SNZV01000004">
    <property type="protein sequence ID" value="TDS13844.1"/>
    <property type="molecule type" value="Genomic_DNA"/>
</dbReference>
<sequence length="162" mass="19321">MQRKEQNMIALSYFWFMSEKTFHIATLHRGKYMILLLIEVCIVTAIVSRLPLQEVPKILIVLCSLPLLLLLSIKWSRNDSQWTVTDSEIAIHFHDRKLDTLLLADIKYLRNLPRSGGNLIMIFTKNKRQPKRYWRNKLFQKDDDLNALIHLLKQRGVEYYYM</sequence>
<gene>
    <name evidence="2" type="ORF">B0I21_104170</name>
</gene>
<protein>
    <submittedName>
        <fullName evidence="2">Uncharacterized protein</fullName>
    </submittedName>
</protein>
<dbReference type="Proteomes" id="UP000294752">
    <property type="component" value="Unassembled WGS sequence"/>
</dbReference>
<reference evidence="2 3" key="1">
    <citation type="submission" date="2019-03" db="EMBL/GenBank/DDBJ databases">
        <title>Genomic Encyclopedia of Type Strains, Phase III (KMG-III): the genomes of soil and plant-associated and newly described type strains.</title>
        <authorList>
            <person name="Whitman W."/>
        </authorList>
    </citation>
    <scope>NUCLEOTIDE SEQUENCE [LARGE SCALE GENOMIC DNA]</scope>
    <source>
        <strain evidence="2 3">CGMCC 1.12801</strain>
    </source>
</reference>
<keyword evidence="1" id="KW-0472">Membrane</keyword>
<evidence type="ECO:0000313" key="3">
    <source>
        <dbReference type="Proteomes" id="UP000294752"/>
    </source>
</evidence>
<dbReference type="AlphaFoldDB" id="A0A4R7D2N6"/>
<evidence type="ECO:0000256" key="1">
    <source>
        <dbReference type="SAM" id="Phobius"/>
    </source>
</evidence>
<dbReference type="RefSeq" id="WP_133640151.1">
    <property type="nucleotide sequence ID" value="NZ_SNZV01000004.1"/>
</dbReference>